<keyword evidence="3" id="KW-0284">Flavonoid biosynthesis</keyword>
<dbReference type="PANTHER" id="PTHR10366:SF288">
    <property type="entry name" value="ANTHOCYANIDIN REDUCTASE"/>
    <property type="match status" value="1"/>
</dbReference>
<feature type="domain" description="3-beta hydroxysteroid dehydrogenase/isomerase" evidence="6">
    <location>
        <begin position="13"/>
        <end position="154"/>
    </location>
</feature>
<dbReference type="EMBL" id="CP144751">
    <property type="protein sequence ID" value="WVZ87292.1"/>
    <property type="molecule type" value="Genomic_DNA"/>
</dbReference>
<comment type="similarity">
    <text evidence="4">Belongs to the NAD(P)-dependent epimerase/dehydratase family. Dihydroflavonol-4-reductase subfamily.</text>
</comment>
<dbReference type="GO" id="GO:0016616">
    <property type="term" value="F:oxidoreductase activity, acting on the CH-OH group of donors, NAD or NADP as acceptor"/>
    <property type="evidence" value="ECO:0007669"/>
    <property type="project" value="InterPro"/>
</dbReference>
<dbReference type="InterPro" id="IPR036291">
    <property type="entry name" value="NAD(P)-bd_dom_sf"/>
</dbReference>
<accession>A0AAQ3UBI8</accession>
<dbReference type="InterPro" id="IPR002225">
    <property type="entry name" value="3Beta_OHSteriod_DH/Estase"/>
</dbReference>
<dbReference type="PANTHER" id="PTHR10366">
    <property type="entry name" value="NAD DEPENDENT EPIMERASE/DEHYDRATASE"/>
    <property type="match status" value="1"/>
</dbReference>
<dbReference type="Pfam" id="PF01073">
    <property type="entry name" value="3Beta_HSD"/>
    <property type="match status" value="1"/>
</dbReference>
<keyword evidence="2 5" id="KW-0560">Oxidoreductase</keyword>
<evidence type="ECO:0000256" key="2">
    <source>
        <dbReference type="ARBA" id="ARBA00023002"/>
    </source>
</evidence>
<organism evidence="7 8">
    <name type="scientific">Paspalum notatum var. saurae</name>
    <dbReference type="NCBI Taxonomy" id="547442"/>
    <lineage>
        <taxon>Eukaryota</taxon>
        <taxon>Viridiplantae</taxon>
        <taxon>Streptophyta</taxon>
        <taxon>Embryophyta</taxon>
        <taxon>Tracheophyta</taxon>
        <taxon>Spermatophyta</taxon>
        <taxon>Magnoliopsida</taxon>
        <taxon>Liliopsida</taxon>
        <taxon>Poales</taxon>
        <taxon>Poaceae</taxon>
        <taxon>PACMAD clade</taxon>
        <taxon>Panicoideae</taxon>
        <taxon>Andropogonodae</taxon>
        <taxon>Paspaleae</taxon>
        <taxon>Paspalinae</taxon>
        <taxon>Paspalum</taxon>
    </lineage>
</organism>
<reference evidence="7 8" key="1">
    <citation type="submission" date="2024-02" db="EMBL/GenBank/DDBJ databases">
        <title>High-quality chromosome-scale genome assembly of Pensacola bahiagrass (Paspalum notatum Flugge var. saurae).</title>
        <authorList>
            <person name="Vega J.M."/>
            <person name="Podio M."/>
            <person name="Orjuela J."/>
            <person name="Siena L.A."/>
            <person name="Pessino S.C."/>
            <person name="Combes M.C."/>
            <person name="Mariac C."/>
            <person name="Albertini E."/>
            <person name="Pupilli F."/>
            <person name="Ortiz J.P.A."/>
            <person name="Leblanc O."/>
        </authorList>
    </citation>
    <scope>NUCLEOTIDE SEQUENCE [LARGE SCALE GENOMIC DNA]</scope>
    <source>
        <strain evidence="7">R1</strain>
        <tissue evidence="7">Leaf</tissue>
    </source>
</reference>
<keyword evidence="8" id="KW-1185">Reference proteome</keyword>
<evidence type="ECO:0000313" key="7">
    <source>
        <dbReference type="EMBL" id="WVZ87292.1"/>
    </source>
</evidence>
<sequence>MSAGDRRKNTACVTGGSGYIGSALIKLLLEKGYAVKTTVRNPDDMAKNSHIKGFQALGPLEVFRADLEEEGSFDEAVAGCDYAFLVAAPVNLESEDPEREVIEPAVRGTLNVMRSCAKAGTVKRVVLTSSVASIMVRPELQGDGHVLDEESWSDADRLTATKPLHWVRVHTPHTFSSLPFHIRSFKRPGHSSVPSQAYQVSKVLVEKAACGSAEEHGISLVTICPVVAVGAAPAPSVRTSVPSCLSLLSGDEAAFSVLRAIEAFGTVALVHIEDLCRAELFVAEEEAAAGRYLCCSLNTTVLQLARFLADKYPQYAVKTNLLSGELLERPRVCLSSAKLVREGFDYKYKKLGGMYDDTIDYGKALGILPN</sequence>
<proteinExistence type="inferred from homology"/>
<dbReference type="SUPFAM" id="SSF51735">
    <property type="entry name" value="NAD(P)-binding Rossmann-fold domains"/>
    <property type="match status" value="1"/>
</dbReference>
<keyword evidence="1" id="KW-0521">NADP</keyword>
<dbReference type="CDD" id="cd08958">
    <property type="entry name" value="FR_SDR_e"/>
    <property type="match status" value="1"/>
</dbReference>
<dbReference type="InterPro" id="IPR050425">
    <property type="entry name" value="NAD(P)_dehydrat-like"/>
</dbReference>
<dbReference type="Gene3D" id="3.40.50.720">
    <property type="entry name" value="NAD(P)-binding Rossmann-like Domain"/>
    <property type="match status" value="1"/>
</dbReference>
<evidence type="ECO:0000256" key="4">
    <source>
        <dbReference type="ARBA" id="ARBA00023445"/>
    </source>
</evidence>
<gene>
    <name evidence="7" type="ORF">U9M48_033949</name>
</gene>
<dbReference type="AlphaFoldDB" id="A0AAQ3UBI8"/>
<evidence type="ECO:0000259" key="6">
    <source>
        <dbReference type="Pfam" id="PF01073"/>
    </source>
</evidence>
<protein>
    <recommendedName>
        <fullName evidence="6">3-beta hydroxysteroid dehydrogenase/isomerase domain-containing protein</fullName>
    </recommendedName>
</protein>
<evidence type="ECO:0000256" key="1">
    <source>
        <dbReference type="ARBA" id="ARBA00022857"/>
    </source>
</evidence>
<dbReference type="GO" id="GO:0006694">
    <property type="term" value="P:steroid biosynthetic process"/>
    <property type="evidence" value="ECO:0007669"/>
    <property type="project" value="InterPro"/>
</dbReference>
<dbReference type="Proteomes" id="UP001341281">
    <property type="component" value="Chromosome 07"/>
</dbReference>
<name>A0AAQ3UBI8_PASNO</name>
<comment type="similarity">
    <text evidence="5">Belongs to the 3-beta-HSD family.</text>
</comment>
<evidence type="ECO:0000256" key="3">
    <source>
        <dbReference type="ARBA" id="ARBA00023241"/>
    </source>
</evidence>
<dbReference type="GO" id="GO:0009813">
    <property type="term" value="P:flavonoid biosynthetic process"/>
    <property type="evidence" value="ECO:0007669"/>
    <property type="project" value="UniProtKB-KW"/>
</dbReference>
<evidence type="ECO:0000256" key="5">
    <source>
        <dbReference type="RuleBase" id="RU004475"/>
    </source>
</evidence>
<evidence type="ECO:0000313" key="8">
    <source>
        <dbReference type="Proteomes" id="UP001341281"/>
    </source>
</evidence>